<dbReference type="Proteomes" id="UP000030675">
    <property type="component" value="Unassembled WGS sequence"/>
</dbReference>
<organism evidence="1 2">
    <name type="scientific">Photobacterium leiognathi lrivu.4.1</name>
    <dbReference type="NCBI Taxonomy" id="1248232"/>
    <lineage>
        <taxon>Bacteria</taxon>
        <taxon>Pseudomonadati</taxon>
        <taxon>Pseudomonadota</taxon>
        <taxon>Gammaproteobacteria</taxon>
        <taxon>Vibrionales</taxon>
        <taxon>Vibrionaceae</taxon>
        <taxon>Photobacterium</taxon>
    </lineage>
</organism>
<name>V5F6Z3_PHOLE</name>
<accession>V5F6Z3</accession>
<evidence type="ECO:0000313" key="2">
    <source>
        <dbReference type="Proteomes" id="UP000030675"/>
    </source>
</evidence>
<dbReference type="GeneID" id="99743272"/>
<protein>
    <submittedName>
        <fullName evidence="1">Uncharacterized protein</fullName>
    </submittedName>
</protein>
<dbReference type="EMBL" id="DF196821">
    <property type="protein sequence ID" value="GAD31883.1"/>
    <property type="molecule type" value="Genomic_DNA"/>
</dbReference>
<dbReference type="RefSeq" id="WP_008989040.1">
    <property type="nucleotide sequence ID" value="NZ_DF196821.1"/>
</dbReference>
<evidence type="ECO:0000313" key="1">
    <source>
        <dbReference type="EMBL" id="GAD31883.1"/>
    </source>
</evidence>
<dbReference type="AlphaFoldDB" id="V5F6Z3"/>
<dbReference type="HOGENOM" id="CLU_199163_0_0_6"/>
<dbReference type="eggNOG" id="ENOG502ZW4Z">
    <property type="taxonomic scope" value="Bacteria"/>
</dbReference>
<proteinExistence type="predicted"/>
<reference evidence="2" key="1">
    <citation type="submission" date="2012-12" db="EMBL/GenBank/DDBJ databases">
        <title>Genome Sequence of Photobacterium leiognathi lrivu.4.1.</title>
        <authorList>
            <person name="Urbanczyk H."/>
            <person name="Ogura Y."/>
            <person name="Hayashi T."/>
            <person name="Dunlap P.V."/>
        </authorList>
    </citation>
    <scope>NUCLEOTIDE SEQUENCE [LARGE SCALE GENOMIC DNA]</scope>
    <source>
        <strain evidence="2">lrivu.4.1</strain>
    </source>
</reference>
<gene>
    <name evidence="1" type="ORF">PLEI_3547</name>
</gene>
<sequence length="50" mass="5646">MELTNNKGEVTVLADNLTLKEIAEMGFSIDLCDSAYDENEHWVAKSEQNE</sequence>